<feature type="transmembrane region" description="Helical" evidence="6">
    <location>
        <begin position="267"/>
        <end position="295"/>
    </location>
</feature>
<evidence type="ECO:0000256" key="3">
    <source>
        <dbReference type="ARBA" id="ARBA00022692"/>
    </source>
</evidence>
<keyword evidence="4 6" id="KW-1133">Transmembrane helix</keyword>
<dbReference type="GO" id="GO:0005886">
    <property type="term" value="C:plasma membrane"/>
    <property type="evidence" value="ECO:0007669"/>
    <property type="project" value="UniProtKB-SubCell"/>
</dbReference>
<feature type="transmembrane region" description="Helical" evidence="6">
    <location>
        <begin position="677"/>
        <end position="698"/>
    </location>
</feature>
<keyword evidence="2" id="KW-1003">Cell membrane</keyword>
<dbReference type="InterPro" id="IPR050250">
    <property type="entry name" value="Macrolide_Exporter_MacB"/>
</dbReference>
<comment type="subcellular location">
    <subcellularLocation>
        <location evidence="1">Cell membrane</location>
        <topology evidence="1">Multi-pass membrane protein</topology>
    </subcellularLocation>
</comment>
<name>W2C6K4_9BACT</name>
<feature type="transmembrane region" description="Helical" evidence="6">
    <location>
        <begin position="394"/>
        <end position="418"/>
    </location>
</feature>
<comment type="caution">
    <text evidence="8">The sequence shown here is derived from an EMBL/GenBank/DDBJ whole genome shotgun (WGS) entry which is preliminary data.</text>
</comment>
<keyword evidence="3 6" id="KW-0812">Transmembrane</keyword>
<dbReference type="AlphaFoldDB" id="W2C6K4"/>
<feature type="transmembrane region" description="Helical" evidence="6">
    <location>
        <begin position="12"/>
        <end position="35"/>
    </location>
</feature>
<dbReference type="EMBL" id="AYUF01000421">
    <property type="protein sequence ID" value="ETK02076.1"/>
    <property type="molecule type" value="Genomic_DNA"/>
</dbReference>
<proteinExistence type="predicted"/>
<dbReference type="GO" id="GO:0022857">
    <property type="term" value="F:transmembrane transporter activity"/>
    <property type="evidence" value="ECO:0007669"/>
    <property type="project" value="TreeGrafter"/>
</dbReference>
<evidence type="ECO:0000259" key="7">
    <source>
        <dbReference type="Pfam" id="PF02687"/>
    </source>
</evidence>
<dbReference type="InterPro" id="IPR003838">
    <property type="entry name" value="ABC3_permease_C"/>
</dbReference>
<evidence type="ECO:0000256" key="1">
    <source>
        <dbReference type="ARBA" id="ARBA00004651"/>
    </source>
</evidence>
<reference evidence="8 9" key="1">
    <citation type="submission" date="2013-11" db="EMBL/GenBank/DDBJ databases">
        <title>Single cell genomics of uncultured Tannerella BU063 (oral taxon 286).</title>
        <authorList>
            <person name="Beall C.J."/>
            <person name="Campbell A.G."/>
            <person name="Griffen A.L."/>
            <person name="Podar M."/>
            <person name="Leys E.J."/>
        </authorList>
    </citation>
    <scope>NUCLEOTIDE SEQUENCE [LARGE SCALE GENOMIC DNA]</scope>
    <source>
        <strain evidence="8">Cell 2</strain>
    </source>
</reference>
<evidence type="ECO:0000313" key="9">
    <source>
        <dbReference type="Proteomes" id="UP000018837"/>
    </source>
</evidence>
<dbReference type="Proteomes" id="UP000018837">
    <property type="component" value="Unassembled WGS sequence"/>
</dbReference>
<evidence type="ECO:0000256" key="4">
    <source>
        <dbReference type="ARBA" id="ARBA00022989"/>
    </source>
</evidence>
<feature type="domain" description="ABC3 transporter permease C-terminal" evidence="7">
    <location>
        <begin position="677"/>
        <end position="790"/>
    </location>
</feature>
<evidence type="ECO:0000313" key="8">
    <source>
        <dbReference type="EMBL" id="ETK02076.1"/>
    </source>
</evidence>
<evidence type="ECO:0000256" key="5">
    <source>
        <dbReference type="ARBA" id="ARBA00023136"/>
    </source>
</evidence>
<accession>W2C6K4</accession>
<dbReference type="PATRIC" id="fig|1411148.3.peg.993"/>
<dbReference type="PROSITE" id="PS51257">
    <property type="entry name" value="PROKAR_LIPOPROTEIN"/>
    <property type="match status" value="1"/>
</dbReference>
<gene>
    <name evidence="8" type="ORF">N425_06585</name>
</gene>
<dbReference type="PANTHER" id="PTHR30572">
    <property type="entry name" value="MEMBRANE COMPONENT OF TRANSPORTER-RELATED"/>
    <property type="match status" value="1"/>
</dbReference>
<feature type="transmembrane region" description="Helical" evidence="6">
    <location>
        <begin position="349"/>
        <end position="374"/>
    </location>
</feature>
<organism evidence="8 9">
    <name type="scientific">Tannerella sp. oral taxon BU063 isolate Cell 2</name>
    <dbReference type="NCBI Taxonomy" id="1411148"/>
    <lineage>
        <taxon>Bacteria</taxon>
        <taxon>Pseudomonadati</taxon>
        <taxon>Bacteroidota</taxon>
        <taxon>Bacteroidia</taxon>
        <taxon>Bacteroidales</taxon>
        <taxon>Tannerellaceae</taxon>
        <taxon>Tannerella</taxon>
    </lineage>
</organism>
<evidence type="ECO:0000256" key="2">
    <source>
        <dbReference type="ARBA" id="ARBA00022475"/>
    </source>
</evidence>
<dbReference type="PANTHER" id="PTHR30572:SF18">
    <property type="entry name" value="ABC-TYPE MACROLIDE FAMILY EXPORT SYSTEM PERMEASE COMPONENT 2"/>
    <property type="match status" value="1"/>
</dbReference>
<feature type="transmembrane region" description="Helical" evidence="6">
    <location>
        <begin position="316"/>
        <end position="337"/>
    </location>
</feature>
<evidence type="ECO:0000256" key="6">
    <source>
        <dbReference type="SAM" id="Phobius"/>
    </source>
</evidence>
<feature type="transmembrane region" description="Helical" evidence="6">
    <location>
        <begin position="726"/>
        <end position="745"/>
    </location>
</feature>
<feature type="transmembrane region" description="Helical" evidence="6">
    <location>
        <begin position="760"/>
        <end position="780"/>
    </location>
</feature>
<protein>
    <recommendedName>
        <fullName evidence="7">ABC3 transporter permease C-terminal domain-containing protein</fullName>
    </recommendedName>
</protein>
<sequence length="797" mass="88325">MILLRRLLKSKSLRVVNVAGLAVVFACMLLSYAYVAYECSYDRFHTKADRIYRLSLRTEGEPVDVRIHGFETADARTAGVSGIESVVRMYKADGCEIRHEGHIDLPGSFYFVSGNFLDVFDLRLIDGDPRTALDTPDKVLISRSYARRLFGEASAVGRELTLAGGRLYADRQMFVGGVYEDLPETSHFHSDLFVRLPDEDAGMFTYVYLLLSPGTRPDAVARGIAANMRRLGATDDPRPESPMLFPLTDIHLRSHFQREHEPNGNILYLYLIAGANVMLLVIVLFNLWLNAGLIFAFNRRYYQLLRLNGASSRRVLIDEMMIAGVVGGLAVAAGWGLAQVVAARWAGAVPIGVAMGMSAAFVAIVMGVSVVPVVARMSSTRFLSMQADPRGGSVALSGVKYMLIGQYAIVLFVTIVSVCISRQVGRIRSSQVGGREPAVLVMQSQPIDVTRRFGLLRSELLKQPGIEAVTTAMQLPGSAIRDGVMVQKEGESEDNVRRLAVLVVGDDFLPFFRLRPVAGEAFGRLRHTADEEERMLVAADQGHRTDNGSEQYVVNRSAAEMLGFRTPDEAIGQQLRIRTGNGGLDYIDRGTIVGVTDDFNYTTTFEATQPLLVVHRAFFQHCLMVRLDPDRRDEALESFQRVWAAVNPGYPVHYAYLSDVYDGVYASERYAERLTRIFAALCLAVATLGLVIVMAFVVRRRTKEIGIRKINGARPSDIVRMLNYRFVLWIGVAFLLAAPAAYLLMTRWLENFAAPAPLDWWLFGLTGLGVLVISVAAVSWQSWRAATINPVDTLKLE</sequence>
<keyword evidence="5 6" id="KW-0472">Membrane</keyword>
<dbReference type="Pfam" id="PF02687">
    <property type="entry name" value="FtsX"/>
    <property type="match status" value="1"/>
</dbReference>